<name>A0A1M6CHJ8_9CLOT</name>
<reference evidence="16 17" key="1">
    <citation type="submission" date="2016-11" db="EMBL/GenBank/DDBJ databases">
        <authorList>
            <person name="Jaros S."/>
            <person name="Januszkiewicz K."/>
            <person name="Wedrychowicz H."/>
        </authorList>
    </citation>
    <scope>NUCLEOTIDE SEQUENCE [LARGE SCALE GENOMIC DNA]</scope>
    <source>
        <strain evidence="16 17">DSM 21758</strain>
    </source>
</reference>
<keyword evidence="13" id="KW-0963">Cytoplasm</keyword>
<dbReference type="SUPFAM" id="SSF54211">
    <property type="entry name" value="Ribosomal protein S5 domain 2-like"/>
    <property type="match status" value="1"/>
</dbReference>
<keyword evidence="17" id="KW-1185">Reference proteome</keyword>
<dbReference type="AlphaFoldDB" id="A0A1M6CHJ8"/>
<feature type="domain" description="GHMP kinase N-terminal" evidence="14">
    <location>
        <begin position="53"/>
        <end position="136"/>
    </location>
</feature>
<evidence type="ECO:0000256" key="3">
    <source>
        <dbReference type="ARBA" id="ARBA00012078"/>
    </source>
</evidence>
<dbReference type="PROSITE" id="PS00627">
    <property type="entry name" value="GHMP_KINASES_ATP"/>
    <property type="match status" value="1"/>
</dbReference>
<dbReference type="PANTHER" id="PTHR20861">
    <property type="entry name" value="HOMOSERINE/4-DIPHOSPHOCYTIDYL-2-C-METHYL-D-ERYTHRITOL KINASE"/>
    <property type="match status" value="1"/>
</dbReference>
<keyword evidence="7 13" id="KW-0791">Threonine biosynthesis</keyword>
<dbReference type="InterPro" id="IPR006203">
    <property type="entry name" value="GHMP_knse_ATP-bd_CS"/>
</dbReference>
<evidence type="ECO:0000256" key="2">
    <source>
        <dbReference type="ARBA" id="ARBA00007370"/>
    </source>
</evidence>
<comment type="similarity">
    <text evidence="2 13">Belongs to the GHMP kinase family. Homoserine kinase subfamily.</text>
</comment>
<evidence type="ECO:0000259" key="14">
    <source>
        <dbReference type="Pfam" id="PF00288"/>
    </source>
</evidence>
<dbReference type="SUPFAM" id="SSF55060">
    <property type="entry name" value="GHMP Kinase, C-terminal domain"/>
    <property type="match status" value="1"/>
</dbReference>
<keyword evidence="9 13" id="KW-0418">Kinase</keyword>
<comment type="function">
    <text evidence="12 13">Catalyzes the ATP-dependent phosphorylation of L-homoserine to L-homoserine phosphate.</text>
</comment>
<proteinExistence type="inferred from homology"/>
<dbReference type="PIRSF" id="PIRSF000676">
    <property type="entry name" value="Homoser_kin"/>
    <property type="match status" value="1"/>
</dbReference>
<dbReference type="NCBIfam" id="TIGR00191">
    <property type="entry name" value="thrB"/>
    <property type="match status" value="1"/>
</dbReference>
<dbReference type="Gene3D" id="3.30.230.10">
    <property type="match status" value="1"/>
</dbReference>
<dbReference type="STRING" id="1121302.SAMN02745163_00468"/>
<dbReference type="InterPro" id="IPR036554">
    <property type="entry name" value="GHMP_kinase_C_sf"/>
</dbReference>
<keyword evidence="6 13" id="KW-0808">Transferase</keyword>
<dbReference type="Proteomes" id="UP000184310">
    <property type="component" value="Unassembled WGS sequence"/>
</dbReference>
<evidence type="ECO:0000256" key="1">
    <source>
        <dbReference type="ARBA" id="ARBA00005015"/>
    </source>
</evidence>
<evidence type="ECO:0000256" key="11">
    <source>
        <dbReference type="ARBA" id="ARBA00049375"/>
    </source>
</evidence>
<comment type="subcellular location">
    <subcellularLocation>
        <location evidence="13">Cytoplasm</location>
    </subcellularLocation>
</comment>
<evidence type="ECO:0000256" key="12">
    <source>
        <dbReference type="ARBA" id="ARBA00049954"/>
    </source>
</evidence>
<dbReference type="UniPathway" id="UPA00050">
    <property type="reaction ID" value="UER00064"/>
</dbReference>
<evidence type="ECO:0000256" key="6">
    <source>
        <dbReference type="ARBA" id="ARBA00022679"/>
    </source>
</evidence>
<dbReference type="EMBL" id="FQZB01000004">
    <property type="protein sequence ID" value="SHI60456.1"/>
    <property type="molecule type" value="Genomic_DNA"/>
</dbReference>
<comment type="pathway">
    <text evidence="1 13">Amino-acid biosynthesis; L-threonine biosynthesis; L-threonine from L-aspartate: step 4/5.</text>
</comment>
<dbReference type="RefSeq" id="WP_072984899.1">
    <property type="nucleotide sequence ID" value="NZ_FQZB01000004.1"/>
</dbReference>
<comment type="catalytic activity">
    <reaction evidence="11 13">
        <text>L-homoserine + ATP = O-phospho-L-homoserine + ADP + H(+)</text>
        <dbReference type="Rhea" id="RHEA:13985"/>
        <dbReference type="ChEBI" id="CHEBI:15378"/>
        <dbReference type="ChEBI" id="CHEBI:30616"/>
        <dbReference type="ChEBI" id="CHEBI:57476"/>
        <dbReference type="ChEBI" id="CHEBI:57590"/>
        <dbReference type="ChEBI" id="CHEBI:456216"/>
        <dbReference type="EC" id="2.7.1.39"/>
    </reaction>
</comment>
<dbReference type="Pfam" id="PF00288">
    <property type="entry name" value="GHMP_kinases_N"/>
    <property type="match status" value="1"/>
</dbReference>
<dbReference type="InterPro" id="IPR013750">
    <property type="entry name" value="GHMP_kinase_C_dom"/>
</dbReference>
<dbReference type="InterPro" id="IPR020568">
    <property type="entry name" value="Ribosomal_Su5_D2-typ_SF"/>
</dbReference>
<dbReference type="EC" id="2.7.1.39" evidence="3 13"/>
<dbReference type="GO" id="GO:0005524">
    <property type="term" value="F:ATP binding"/>
    <property type="evidence" value="ECO:0007669"/>
    <property type="project" value="UniProtKB-UniRule"/>
</dbReference>
<evidence type="ECO:0000256" key="7">
    <source>
        <dbReference type="ARBA" id="ARBA00022697"/>
    </source>
</evidence>
<accession>A0A1M6CHJ8</accession>
<evidence type="ECO:0000313" key="17">
    <source>
        <dbReference type="Proteomes" id="UP000184310"/>
    </source>
</evidence>
<dbReference type="InterPro" id="IPR006204">
    <property type="entry name" value="GHMP_kinase_N_dom"/>
</dbReference>
<dbReference type="GO" id="GO:0004413">
    <property type="term" value="F:homoserine kinase activity"/>
    <property type="evidence" value="ECO:0007669"/>
    <property type="project" value="UniProtKB-UniRule"/>
</dbReference>
<evidence type="ECO:0000256" key="5">
    <source>
        <dbReference type="ARBA" id="ARBA00022605"/>
    </source>
</evidence>
<dbReference type="PANTHER" id="PTHR20861:SF1">
    <property type="entry name" value="HOMOSERINE KINASE"/>
    <property type="match status" value="1"/>
</dbReference>
<dbReference type="HAMAP" id="MF_00384">
    <property type="entry name" value="Homoser_kinase"/>
    <property type="match status" value="1"/>
</dbReference>
<evidence type="ECO:0000259" key="15">
    <source>
        <dbReference type="Pfam" id="PF08544"/>
    </source>
</evidence>
<evidence type="ECO:0000256" key="9">
    <source>
        <dbReference type="ARBA" id="ARBA00022777"/>
    </source>
</evidence>
<dbReference type="Gene3D" id="3.30.70.890">
    <property type="entry name" value="GHMP kinase, C-terminal domain"/>
    <property type="match status" value="1"/>
</dbReference>
<protein>
    <recommendedName>
        <fullName evidence="4 13">Homoserine kinase</fullName>
        <shortName evidence="13">HK</shortName>
        <shortName evidence="13">HSK</shortName>
        <ecNumber evidence="3 13">2.7.1.39</ecNumber>
    </recommendedName>
</protein>
<feature type="binding site" evidence="13">
    <location>
        <begin position="83"/>
        <end position="93"/>
    </location>
    <ligand>
        <name>ATP</name>
        <dbReference type="ChEBI" id="CHEBI:30616"/>
    </ligand>
</feature>
<dbReference type="InterPro" id="IPR000870">
    <property type="entry name" value="Homoserine_kinase"/>
</dbReference>
<feature type="domain" description="GHMP kinase C-terminal" evidence="15">
    <location>
        <begin position="201"/>
        <end position="274"/>
    </location>
</feature>
<evidence type="ECO:0000256" key="4">
    <source>
        <dbReference type="ARBA" id="ARBA00017858"/>
    </source>
</evidence>
<keyword evidence="8 13" id="KW-0547">Nucleotide-binding</keyword>
<dbReference type="GO" id="GO:0009088">
    <property type="term" value="P:threonine biosynthetic process"/>
    <property type="evidence" value="ECO:0007669"/>
    <property type="project" value="UniProtKB-UniRule"/>
</dbReference>
<dbReference type="Pfam" id="PF08544">
    <property type="entry name" value="GHMP_kinases_C"/>
    <property type="match status" value="1"/>
</dbReference>
<gene>
    <name evidence="13" type="primary">thrB</name>
    <name evidence="16" type="ORF">SAMN02745163_00468</name>
</gene>
<dbReference type="InterPro" id="IPR014721">
    <property type="entry name" value="Ribsml_uS5_D2-typ_fold_subgr"/>
</dbReference>
<evidence type="ECO:0000256" key="8">
    <source>
        <dbReference type="ARBA" id="ARBA00022741"/>
    </source>
</evidence>
<dbReference type="OrthoDB" id="9769912at2"/>
<dbReference type="GO" id="GO:0005737">
    <property type="term" value="C:cytoplasm"/>
    <property type="evidence" value="ECO:0007669"/>
    <property type="project" value="UniProtKB-SubCell"/>
</dbReference>
<dbReference type="PRINTS" id="PR00958">
    <property type="entry name" value="HOMSERKINASE"/>
</dbReference>
<evidence type="ECO:0000313" key="16">
    <source>
        <dbReference type="EMBL" id="SHI60456.1"/>
    </source>
</evidence>
<organism evidence="16 17">
    <name type="scientific">Clostridium cavendishii DSM 21758</name>
    <dbReference type="NCBI Taxonomy" id="1121302"/>
    <lineage>
        <taxon>Bacteria</taxon>
        <taxon>Bacillati</taxon>
        <taxon>Bacillota</taxon>
        <taxon>Clostridia</taxon>
        <taxon>Eubacteriales</taxon>
        <taxon>Clostridiaceae</taxon>
        <taxon>Clostridium</taxon>
    </lineage>
</organism>
<keyword evidence="5 13" id="KW-0028">Amino-acid biosynthesis</keyword>
<keyword evidence="10 13" id="KW-0067">ATP-binding</keyword>
<sequence length="293" mass="32532">MIKVKVPATSANIGAGFDCLGVALKLYNIFGFEELSEGLKFEGFAEEYCNEENVVYQAMISCFDKCNYKVKGIKITLIEQNIPMTRGLGSSSSCIVAGLIGANRLAGNTLTRDEILDLAVEIEGHPDNVAPAILGGMVVAIKDDEKTYYNKFNIEDRLKFVALIPDFMLATSDSRNVLPKVVEFKDAIFNLSRAAFTVSCFATGRYEALNKACMDKLHEPYRSRLIPNYFTIINKVYNNGGLCAFLSGAGPTIMSLYLEKDINNLSEVNTFIDNLDEKWDLIKLEAENNEIHL</sequence>
<evidence type="ECO:0000256" key="13">
    <source>
        <dbReference type="HAMAP-Rule" id="MF_00384"/>
    </source>
</evidence>
<evidence type="ECO:0000256" key="10">
    <source>
        <dbReference type="ARBA" id="ARBA00022840"/>
    </source>
</evidence>